<keyword evidence="3" id="KW-1185">Reference proteome</keyword>
<proteinExistence type="predicted"/>
<accession>A0ABT2TLB4</accession>
<dbReference type="SUPFAM" id="SSF51658">
    <property type="entry name" value="Xylose isomerase-like"/>
    <property type="match status" value="1"/>
</dbReference>
<dbReference type="InterPro" id="IPR013022">
    <property type="entry name" value="Xyl_isomerase-like_TIM-brl"/>
</dbReference>
<dbReference type="InterPro" id="IPR050312">
    <property type="entry name" value="IolE/XylAMocC-like"/>
</dbReference>
<feature type="domain" description="Xylose isomerase-like TIM barrel" evidence="1">
    <location>
        <begin position="41"/>
        <end position="268"/>
    </location>
</feature>
<evidence type="ECO:0000313" key="2">
    <source>
        <dbReference type="EMBL" id="MCU6762990.1"/>
    </source>
</evidence>
<dbReference type="PANTHER" id="PTHR12110">
    <property type="entry name" value="HYDROXYPYRUVATE ISOMERASE"/>
    <property type="match status" value="1"/>
</dbReference>
<dbReference type="Gene3D" id="3.20.20.150">
    <property type="entry name" value="Divalent-metal-dependent TIM barrel enzymes"/>
    <property type="match status" value="1"/>
</dbReference>
<dbReference type="GO" id="GO:0016853">
    <property type="term" value="F:isomerase activity"/>
    <property type="evidence" value="ECO:0007669"/>
    <property type="project" value="UniProtKB-KW"/>
</dbReference>
<sequence length="279" mass="31447">MYNNKLIASHWAIAGNHYCGDHVEIADSDFKERMEVIGKVGFQGAGFVELDLLHTKETYGYEEAKKIADANGITEIEVEVLDKWWDSSNAEAQQTKRNVFEAAEKMHARHIKVFGADGDCEKDKFIEEFAKLCKEAENIGTKIAMEFMPFKKDMNCIKQGLEVFRAAGVKNGGFCLDSWHTFMGPSSYDDIALIKPEEIITVELDDGYQELVSGSLWRDTCDYRLPAGEGDFDCRDFIKRVLALGYTGTIGCEIIAIDHRELPLKRAAARAYASLKQYL</sequence>
<name>A0ABT2TLB4_9FIRM</name>
<keyword evidence="2" id="KW-0413">Isomerase</keyword>
<evidence type="ECO:0000313" key="3">
    <source>
        <dbReference type="Proteomes" id="UP001652442"/>
    </source>
</evidence>
<protein>
    <submittedName>
        <fullName evidence="2">Sugar phosphate isomerase/epimerase</fullName>
    </submittedName>
</protein>
<comment type="caution">
    <text evidence="2">The sequence shown here is derived from an EMBL/GenBank/DDBJ whole genome shotgun (WGS) entry which is preliminary data.</text>
</comment>
<dbReference type="InterPro" id="IPR036237">
    <property type="entry name" value="Xyl_isomerase-like_sf"/>
</dbReference>
<dbReference type="Pfam" id="PF01261">
    <property type="entry name" value="AP_endonuc_2"/>
    <property type="match status" value="1"/>
</dbReference>
<dbReference type="PANTHER" id="PTHR12110:SF48">
    <property type="entry name" value="BLL3656 PROTEIN"/>
    <property type="match status" value="1"/>
</dbReference>
<gene>
    <name evidence="2" type="ORF">OCV88_11735</name>
</gene>
<dbReference type="RefSeq" id="WP_262591237.1">
    <property type="nucleotide sequence ID" value="NZ_JAOQJQ010000005.1"/>
</dbReference>
<organism evidence="2 3">
    <name type="scientific">Brotonthovivens ammoniilytica</name>
    <dbReference type="NCBI Taxonomy" id="2981725"/>
    <lineage>
        <taxon>Bacteria</taxon>
        <taxon>Bacillati</taxon>
        <taxon>Bacillota</taxon>
        <taxon>Clostridia</taxon>
        <taxon>Lachnospirales</taxon>
        <taxon>Lachnospiraceae</taxon>
        <taxon>Brotonthovivens</taxon>
    </lineage>
</organism>
<dbReference type="Proteomes" id="UP001652442">
    <property type="component" value="Unassembled WGS sequence"/>
</dbReference>
<evidence type="ECO:0000259" key="1">
    <source>
        <dbReference type="Pfam" id="PF01261"/>
    </source>
</evidence>
<reference evidence="2 3" key="1">
    <citation type="journal article" date="2021" name="ISME Commun">
        <title>Automated analysis of genomic sequences facilitates high-throughput and comprehensive description of bacteria.</title>
        <authorList>
            <person name="Hitch T.C.A."/>
        </authorList>
    </citation>
    <scope>NUCLEOTIDE SEQUENCE [LARGE SCALE GENOMIC DNA]</scope>
    <source>
        <strain evidence="2 3">Sanger_109</strain>
    </source>
</reference>
<dbReference type="EMBL" id="JAOQJQ010000005">
    <property type="protein sequence ID" value="MCU6762990.1"/>
    <property type="molecule type" value="Genomic_DNA"/>
</dbReference>